<feature type="transmembrane region" description="Helical" evidence="1">
    <location>
        <begin position="176"/>
        <end position="197"/>
    </location>
</feature>
<keyword evidence="1" id="KW-0472">Membrane</keyword>
<feature type="transmembrane region" description="Helical" evidence="1">
    <location>
        <begin position="120"/>
        <end position="142"/>
    </location>
</feature>
<dbReference type="PIRSF" id="PIRSF033239">
    <property type="entry name" value="ExoD"/>
    <property type="match status" value="1"/>
</dbReference>
<feature type="transmembrane region" description="Helical" evidence="1">
    <location>
        <begin position="56"/>
        <end position="77"/>
    </location>
</feature>
<keyword evidence="1" id="KW-1133">Transmembrane helix</keyword>
<keyword evidence="1" id="KW-0812">Transmembrane</keyword>
<evidence type="ECO:0000313" key="3">
    <source>
        <dbReference type="Proteomes" id="UP000198824"/>
    </source>
</evidence>
<protein>
    <submittedName>
        <fullName evidence="2">Uncharacterized conserved protein</fullName>
    </submittedName>
</protein>
<evidence type="ECO:0000256" key="1">
    <source>
        <dbReference type="SAM" id="Phobius"/>
    </source>
</evidence>
<dbReference type="PANTHER" id="PTHR41795:SF1">
    <property type="entry name" value="EXOPOLYSACCHARIDE SYNTHESIS PROTEIN"/>
    <property type="match status" value="1"/>
</dbReference>
<organism evidence="2 3">
    <name type="scientific">Sphingomonas jatrophae</name>
    <dbReference type="NCBI Taxonomy" id="1166337"/>
    <lineage>
        <taxon>Bacteria</taxon>
        <taxon>Pseudomonadati</taxon>
        <taxon>Pseudomonadota</taxon>
        <taxon>Alphaproteobacteria</taxon>
        <taxon>Sphingomonadales</taxon>
        <taxon>Sphingomonadaceae</taxon>
        <taxon>Sphingomonas</taxon>
    </lineage>
</organism>
<dbReference type="RefSeq" id="WP_093316534.1">
    <property type="nucleotide sequence ID" value="NZ_FOZG01000003.1"/>
</dbReference>
<accession>A0A1I6M5W8</accession>
<dbReference type="OrthoDB" id="7949130at2"/>
<dbReference type="STRING" id="1166337.SAMN05192580_3520"/>
<keyword evidence="3" id="KW-1185">Reference proteome</keyword>
<dbReference type="PANTHER" id="PTHR41795">
    <property type="entry name" value="EXOPOLYSACCHARIDE SYNTHESIS PROTEIN"/>
    <property type="match status" value="1"/>
</dbReference>
<dbReference type="AlphaFoldDB" id="A0A1I6M5W8"/>
<sequence>MADEPQSVGDILDRLDQLADEKDQVALGDMIEAFGHRAYGPFLIVLPLIELSPVGGIPGVPTVLAAIIVLLAAQMLFGRKHMWLPGWLRRRSVKAKRMHKAVAKVRPVGERMDRWFHGRLESLTSGPAVRVAAAASILLAATVPPLELLPFASSAPMLAIAAFGVALLVRDGVLMIVASLLATAALGIGIGLLGSGAGQGS</sequence>
<proteinExistence type="predicted"/>
<reference evidence="2 3" key="1">
    <citation type="submission" date="2016-10" db="EMBL/GenBank/DDBJ databases">
        <authorList>
            <person name="de Groot N.N."/>
        </authorList>
    </citation>
    <scope>NUCLEOTIDE SEQUENCE [LARGE SCALE GENOMIC DNA]</scope>
    <source>
        <strain evidence="2 3">S5-249</strain>
    </source>
</reference>
<feature type="transmembrane region" description="Helical" evidence="1">
    <location>
        <begin position="148"/>
        <end position="169"/>
    </location>
</feature>
<gene>
    <name evidence="2" type="ORF">SAMN05192580_3520</name>
</gene>
<name>A0A1I6M5W8_9SPHN</name>
<dbReference type="EMBL" id="FOZG01000003">
    <property type="protein sequence ID" value="SFS11079.1"/>
    <property type="molecule type" value="Genomic_DNA"/>
</dbReference>
<dbReference type="InterPro" id="IPR010331">
    <property type="entry name" value="ExoD"/>
</dbReference>
<evidence type="ECO:0000313" key="2">
    <source>
        <dbReference type="EMBL" id="SFS11079.1"/>
    </source>
</evidence>
<dbReference type="Pfam" id="PF06055">
    <property type="entry name" value="ExoD"/>
    <property type="match status" value="1"/>
</dbReference>
<dbReference type="Proteomes" id="UP000198824">
    <property type="component" value="Unassembled WGS sequence"/>
</dbReference>